<reference evidence="1" key="1">
    <citation type="submission" date="2022-05" db="EMBL/GenBank/DDBJ databases">
        <title>Genomic analysis of Brachybacterium sp. CBA3104.</title>
        <authorList>
            <person name="Roh S.W."/>
            <person name="Kim Y.B."/>
            <person name="Kim Y."/>
        </authorList>
    </citation>
    <scope>NUCLEOTIDE SEQUENCE</scope>
    <source>
        <strain evidence="1">CBA3104</strain>
    </source>
</reference>
<dbReference type="RefSeq" id="WP_249477774.1">
    <property type="nucleotide sequence ID" value="NZ_CP097218.1"/>
</dbReference>
<dbReference type="Proteomes" id="UP001055868">
    <property type="component" value="Chromosome"/>
</dbReference>
<evidence type="ECO:0000313" key="1">
    <source>
        <dbReference type="EMBL" id="UQN28646.1"/>
    </source>
</evidence>
<dbReference type="SUPFAM" id="SSF141694">
    <property type="entry name" value="AF2212/PG0164-like"/>
    <property type="match status" value="1"/>
</dbReference>
<organism evidence="1 2">
    <name type="scientific">Brachybacterium kimchii</name>
    <dbReference type="NCBI Taxonomy" id="2942909"/>
    <lineage>
        <taxon>Bacteria</taxon>
        <taxon>Bacillati</taxon>
        <taxon>Actinomycetota</taxon>
        <taxon>Actinomycetes</taxon>
        <taxon>Micrococcales</taxon>
        <taxon>Dermabacteraceae</taxon>
        <taxon>Brachybacterium</taxon>
    </lineage>
</organism>
<dbReference type="InterPro" id="IPR015018">
    <property type="entry name" value="DUF1905"/>
</dbReference>
<dbReference type="Gene3D" id="2.40.30.100">
    <property type="entry name" value="AF2212/PG0164-like"/>
    <property type="match status" value="1"/>
</dbReference>
<dbReference type="EMBL" id="CP097218">
    <property type="protein sequence ID" value="UQN28646.1"/>
    <property type="molecule type" value="Genomic_DNA"/>
</dbReference>
<sequence length="97" mass="10517">MDLSFDTTTISWRGPAPFVFARVPEDESDAIAEVASLVTYGWGAIPVTARIEGIEFTTSLFPREGAYLVPVKVAVQRATGVGVGDDVHVELHLEVRD</sequence>
<name>A0ABY4N469_9MICO</name>
<evidence type="ECO:0000313" key="2">
    <source>
        <dbReference type="Proteomes" id="UP001055868"/>
    </source>
</evidence>
<gene>
    <name evidence="1" type="ORF">M4486_13545</name>
</gene>
<dbReference type="Pfam" id="PF08922">
    <property type="entry name" value="DUF1905"/>
    <property type="match status" value="1"/>
</dbReference>
<proteinExistence type="predicted"/>
<keyword evidence="2" id="KW-1185">Reference proteome</keyword>
<dbReference type="InterPro" id="IPR037079">
    <property type="entry name" value="AF2212/PG0164-like_sf"/>
</dbReference>
<protein>
    <submittedName>
        <fullName evidence="1">DUF1905 domain-containing protein</fullName>
    </submittedName>
</protein>
<accession>A0ABY4N469</accession>